<name>A0A364NQY9_9GAMM</name>
<dbReference type="InterPro" id="IPR002758">
    <property type="entry name" value="Cation_antiport_E"/>
</dbReference>
<keyword evidence="4 7" id="KW-0812">Transmembrane</keyword>
<evidence type="ECO:0000256" key="5">
    <source>
        <dbReference type="ARBA" id="ARBA00022989"/>
    </source>
</evidence>
<proteinExistence type="inferred from homology"/>
<evidence type="ECO:0000256" key="1">
    <source>
        <dbReference type="ARBA" id="ARBA00004651"/>
    </source>
</evidence>
<keyword evidence="9" id="KW-1185">Reference proteome</keyword>
<dbReference type="Pfam" id="PF01899">
    <property type="entry name" value="MNHE"/>
    <property type="match status" value="1"/>
</dbReference>
<evidence type="ECO:0000256" key="4">
    <source>
        <dbReference type="ARBA" id="ARBA00022692"/>
    </source>
</evidence>
<dbReference type="PANTHER" id="PTHR34584:SF1">
    <property type="entry name" value="NA(+)_H(+) ANTIPORTER SUBUNIT E1"/>
    <property type="match status" value="1"/>
</dbReference>
<dbReference type="GO" id="GO:0005886">
    <property type="term" value="C:plasma membrane"/>
    <property type="evidence" value="ECO:0007669"/>
    <property type="project" value="UniProtKB-SubCell"/>
</dbReference>
<comment type="similarity">
    <text evidence="2">Belongs to the CPA3 antiporters (TC 2.A.63) subunit E family.</text>
</comment>
<evidence type="ECO:0000313" key="9">
    <source>
        <dbReference type="Proteomes" id="UP000250744"/>
    </source>
</evidence>
<dbReference type="GO" id="GO:0008324">
    <property type="term" value="F:monoatomic cation transmembrane transporter activity"/>
    <property type="evidence" value="ECO:0007669"/>
    <property type="project" value="InterPro"/>
</dbReference>
<gene>
    <name evidence="8" type="ORF">DN062_00075</name>
</gene>
<feature type="transmembrane region" description="Helical" evidence="7">
    <location>
        <begin position="53"/>
        <end position="73"/>
    </location>
</feature>
<organism evidence="8 9">
    <name type="scientific">Nitrincola tibetensis</name>
    <dbReference type="NCBI Taxonomy" id="2219697"/>
    <lineage>
        <taxon>Bacteria</taxon>
        <taxon>Pseudomonadati</taxon>
        <taxon>Pseudomonadota</taxon>
        <taxon>Gammaproteobacteria</taxon>
        <taxon>Oceanospirillales</taxon>
        <taxon>Oceanospirillaceae</taxon>
        <taxon>Nitrincola</taxon>
    </lineage>
</organism>
<comment type="caution">
    <text evidence="8">The sequence shown here is derived from an EMBL/GenBank/DDBJ whole genome shotgun (WGS) entry which is preliminary data.</text>
</comment>
<dbReference type="EMBL" id="QKRX01000001">
    <property type="protein sequence ID" value="RAU19528.1"/>
    <property type="molecule type" value="Genomic_DNA"/>
</dbReference>
<sequence>MLKPIYLYPIQGHPSLNQALISFGLHPPMRLKTIARLLNNGVYLAMMDHSATWFNLPTLMVRSLMGGLFWWILSEGDPSSWVIGLPSVLICSLISLRVYPPSPYRINPIGLLRFAGYFMYASLIAGIDIARRTLDRRLPVCSCMTDFTTQLTGLPLWLFMITMSLLPGTLSVRTTQNGLKIHCLDTPENIQPELIRLENYIARVFSLEPLPH</sequence>
<keyword evidence="3" id="KW-1003">Cell membrane</keyword>
<reference evidence="8 9" key="1">
    <citation type="submission" date="2018-06" db="EMBL/GenBank/DDBJ databases">
        <title>Nitrincola tibetense sp. nov., isolated from Lake XuguoCo on Tibetan Plateau.</title>
        <authorList>
            <person name="Xing P."/>
        </authorList>
    </citation>
    <scope>NUCLEOTIDE SEQUENCE [LARGE SCALE GENOMIC DNA]</scope>
    <source>
        <strain evidence="9">xg18</strain>
    </source>
</reference>
<evidence type="ECO:0000256" key="2">
    <source>
        <dbReference type="ARBA" id="ARBA00006228"/>
    </source>
</evidence>
<keyword evidence="6 7" id="KW-0472">Membrane</keyword>
<evidence type="ECO:0000256" key="6">
    <source>
        <dbReference type="ARBA" id="ARBA00023136"/>
    </source>
</evidence>
<feature type="transmembrane region" description="Helical" evidence="7">
    <location>
        <begin position="79"/>
        <end position="99"/>
    </location>
</feature>
<dbReference type="OrthoDB" id="7852837at2"/>
<evidence type="ECO:0000256" key="3">
    <source>
        <dbReference type="ARBA" id="ARBA00022475"/>
    </source>
</evidence>
<evidence type="ECO:0000313" key="8">
    <source>
        <dbReference type="EMBL" id="RAU19528.1"/>
    </source>
</evidence>
<accession>A0A364NQY9</accession>
<keyword evidence="5 7" id="KW-1133">Transmembrane helix</keyword>
<dbReference type="Proteomes" id="UP000250744">
    <property type="component" value="Unassembled WGS sequence"/>
</dbReference>
<dbReference type="PANTHER" id="PTHR34584">
    <property type="entry name" value="NA(+)/H(+) ANTIPORTER SUBUNIT E1"/>
    <property type="match status" value="1"/>
</dbReference>
<protein>
    <recommendedName>
        <fullName evidence="10">Cation:proton antiporter</fullName>
    </recommendedName>
</protein>
<feature type="transmembrane region" description="Helical" evidence="7">
    <location>
        <begin position="111"/>
        <end position="130"/>
    </location>
</feature>
<evidence type="ECO:0008006" key="10">
    <source>
        <dbReference type="Google" id="ProtNLM"/>
    </source>
</evidence>
<dbReference type="AlphaFoldDB" id="A0A364NQY9"/>
<comment type="subcellular location">
    <subcellularLocation>
        <location evidence="1">Cell membrane</location>
        <topology evidence="1">Multi-pass membrane protein</topology>
    </subcellularLocation>
</comment>
<evidence type="ECO:0000256" key="7">
    <source>
        <dbReference type="SAM" id="Phobius"/>
    </source>
</evidence>